<dbReference type="GO" id="GO:0031461">
    <property type="term" value="C:cullin-RING ubiquitin ligase complex"/>
    <property type="evidence" value="ECO:0007669"/>
    <property type="project" value="InterPro"/>
</dbReference>
<dbReference type="SUPFAM" id="SSF74788">
    <property type="entry name" value="Cullin repeat-like"/>
    <property type="match status" value="1"/>
</dbReference>
<dbReference type="Pfam" id="PF00888">
    <property type="entry name" value="Cullin"/>
    <property type="match status" value="1"/>
</dbReference>
<dbReference type="EMBL" id="JAANIU010000473">
    <property type="protein sequence ID" value="KAG1572030.1"/>
    <property type="molecule type" value="Genomic_DNA"/>
</dbReference>
<evidence type="ECO:0000256" key="1">
    <source>
        <dbReference type="ARBA" id="ARBA00006019"/>
    </source>
</evidence>
<dbReference type="InterPro" id="IPR036317">
    <property type="entry name" value="Cullin_homology_sf"/>
</dbReference>
<proteinExistence type="inferred from homology"/>
<dbReference type="SUPFAM" id="SSF75632">
    <property type="entry name" value="Cullin homology domain"/>
    <property type="match status" value="1"/>
</dbReference>
<dbReference type="InterPro" id="IPR001373">
    <property type="entry name" value="Cullin_N"/>
</dbReference>
<dbReference type="PROSITE" id="PS50069">
    <property type="entry name" value="CULLIN_2"/>
    <property type="match status" value="1"/>
</dbReference>
<evidence type="ECO:0000256" key="4">
    <source>
        <dbReference type="PROSITE-ProRule" id="PRU00330"/>
    </source>
</evidence>
<comment type="similarity">
    <text evidence="1 4 5">Belongs to the cullin family.</text>
</comment>
<evidence type="ECO:0000259" key="6">
    <source>
        <dbReference type="PROSITE" id="PS50069"/>
    </source>
</evidence>
<dbReference type="InterPro" id="IPR059120">
    <property type="entry name" value="Cullin-like_AB"/>
</dbReference>
<dbReference type="Gene3D" id="1.20.1310.10">
    <property type="entry name" value="Cullin Repeats"/>
    <property type="match status" value="4"/>
</dbReference>
<dbReference type="FunFam" id="1.20.1310.10:FF:000001">
    <property type="entry name" value="Cullin 3"/>
    <property type="match status" value="1"/>
</dbReference>
<evidence type="ECO:0000313" key="7">
    <source>
        <dbReference type="EMBL" id="KAG1572030.1"/>
    </source>
</evidence>
<organism evidence="7 8">
    <name type="scientific">Rhizopus delemar</name>
    <dbReference type="NCBI Taxonomy" id="936053"/>
    <lineage>
        <taxon>Eukaryota</taxon>
        <taxon>Fungi</taxon>
        <taxon>Fungi incertae sedis</taxon>
        <taxon>Mucoromycota</taxon>
        <taxon>Mucoromycotina</taxon>
        <taxon>Mucoromycetes</taxon>
        <taxon>Mucorales</taxon>
        <taxon>Mucorineae</taxon>
        <taxon>Rhizopodaceae</taxon>
        <taxon>Rhizopus</taxon>
    </lineage>
</organism>
<dbReference type="Gene3D" id="3.30.230.130">
    <property type="entry name" value="Cullin, Chain C, Domain 2"/>
    <property type="match status" value="1"/>
</dbReference>
<dbReference type="InterPro" id="IPR016158">
    <property type="entry name" value="Cullin_homology"/>
</dbReference>
<dbReference type="SUPFAM" id="SSF46785">
    <property type="entry name" value="Winged helix' DNA-binding domain"/>
    <property type="match status" value="1"/>
</dbReference>
<dbReference type="InterPro" id="IPR036390">
    <property type="entry name" value="WH_DNA-bd_sf"/>
</dbReference>
<keyword evidence="3" id="KW-0832">Ubl conjugation</keyword>
<evidence type="ECO:0000256" key="2">
    <source>
        <dbReference type="ARBA" id="ARBA00022499"/>
    </source>
</evidence>
<evidence type="ECO:0000313" key="8">
    <source>
        <dbReference type="Proteomes" id="UP000740926"/>
    </source>
</evidence>
<dbReference type="Proteomes" id="UP000740926">
    <property type="component" value="Unassembled WGS sequence"/>
</dbReference>
<keyword evidence="8" id="KW-1185">Reference proteome</keyword>
<evidence type="ECO:0000256" key="3">
    <source>
        <dbReference type="ARBA" id="ARBA00022843"/>
    </source>
</evidence>
<reference evidence="7 8" key="1">
    <citation type="journal article" date="2020" name="Microb. Genom.">
        <title>Genetic diversity of clinical and environmental Mucorales isolates obtained from an investigation of mucormycosis cases among solid organ transplant recipients.</title>
        <authorList>
            <person name="Nguyen M.H."/>
            <person name="Kaul D."/>
            <person name="Muto C."/>
            <person name="Cheng S.J."/>
            <person name="Richter R.A."/>
            <person name="Bruno V.M."/>
            <person name="Liu G."/>
            <person name="Beyhan S."/>
            <person name="Sundermann A.J."/>
            <person name="Mounaud S."/>
            <person name="Pasculle A.W."/>
            <person name="Nierman W.C."/>
            <person name="Driscoll E."/>
            <person name="Cumbie R."/>
            <person name="Clancy C.J."/>
            <person name="Dupont C.L."/>
        </authorList>
    </citation>
    <scope>NUCLEOTIDE SEQUENCE [LARGE SCALE GENOMIC DNA]</scope>
    <source>
        <strain evidence="7 8">GL24</strain>
    </source>
</reference>
<dbReference type="InterPro" id="IPR016157">
    <property type="entry name" value="Cullin_CS"/>
</dbReference>
<dbReference type="InterPro" id="IPR016159">
    <property type="entry name" value="Cullin_repeat-like_dom_sf"/>
</dbReference>
<dbReference type="FunFam" id="1.10.10.10:FF:000014">
    <property type="entry name" value="Cullin 1"/>
    <property type="match status" value="1"/>
</dbReference>
<dbReference type="SMART" id="SM00182">
    <property type="entry name" value="CULLIN"/>
    <property type="match status" value="1"/>
</dbReference>
<dbReference type="SMART" id="SM00884">
    <property type="entry name" value="Cullin_Nedd8"/>
    <property type="match status" value="1"/>
</dbReference>
<keyword evidence="2" id="KW-1017">Isopeptide bond</keyword>
<evidence type="ECO:0000256" key="5">
    <source>
        <dbReference type="RuleBase" id="RU003829"/>
    </source>
</evidence>
<dbReference type="InterPro" id="IPR019559">
    <property type="entry name" value="Cullin_neddylation_domain"/>
</dbReference>
<dbReference type="GO" id="GO:0031625">
    <property type="term" value="F:ubiquitin protein ligase binding"/>
    <property type="evidence" value="ECO:0007669"/>
    <property type="project" value="InterPro"/>
</dbReference>
<name>A0A9P6Z6W3_9FUNG</name>
<dbReference type="GO" id="GO:0006511">
    <property type="term" value="P:ubiquitin-dependent protein catabolic process"/>
    <property type="evidence" value="ECO:0007669"/>
    <property type="project" value="InterPro"/>
</dbReference>
<feature type="domain" description="Cullin family profile" evidence="6">
    <location>
        <begin position="396"/>
        <end position="625"/>
    </location>
</feature>
<dbReference type="InterPro" id="IPR036388">
    <property type="entry name" value="WH-like_DNA-bd_sf"/>
</dbReference>
<dbReference type="Pfam" id="PF10557">
    <property type="entry name" value="Cullin_Nedd8"/>
    <property type="match status" value="1"/>
</dbReference>
<protein>
    <recommendedName>
        <fullName evidence="6">Cullin family profile domain-containing protein</fullName>
    </recommendedName>
</protein>
<comment type="caution">
    <text evidence="7">The sequence shown here is derived from an EMBL/GenBank/DDBJ whole genome shotgun (WGS) entry which is preliminary data.</text>
</comment>
<dbReference type="AlphaFoldDB" id="A0A9P6Z6W3"/>
<dbReference type="PANTHER" id="PTHR11932">
    <property type="entry name" value="CULLIN"/>
    <property type="match status" value="1"/>
</dbReference>
<gene>
    <name evidence="7" type="ORF">G6F50_004094</name>
</gene>
<dbReference type="PROSITE" id="PS01256">
    <property type="entry name" value="CULLIN_1"/>
    <property type="match status" value="1"/>
</dbReference>
<dbReference type="InterPro" id="IPR045093">
    <property type="entry name" value="Cullin"/>
</dbReference>
<dbReference type="FunFam" id="1.20.1310.10:FF:000002">
    <property type="entry name" value="cullin-3 isoform X1"/>
    <property type="match status" value="1"/>
</dbReference>
<dbReference type="Pfam" id="PF26557">
    <property type="entry name" value="Cullin_AB"/>
    <property type="match status" value="1"/>
</dbReference>
<accession>A0A9P6Z6W3</accession>
<sequence>MFLKKDRHRLTKRASAILQEYDEGFEILSYAIMVIFQRKTKALSYELLYRTVYKLTTRQFGERLYYDVEKVIAECLQKTLQDTIVPVLVQTQVDSLDAGISFLNTMNCVWNDYMTAIELIMQMLMYLNDRLSKYNLPGIYDMGLNLFRDKIIQSDPFLIREHLIQIILNQIEFERQGCVIDRNAIQPIIAMLLELKDVETNNTIYAVEFEVVFLEKSALFYQIKSQRLLSNCDALEFMQKVEKTLEEEYERTVHYLSMTTKPKIQAILEKELIANNIKTLIEQMKRSELECMLTKDKYDAILQMYHFFSRVPTGQSDMIRFICKYILETGSKMNQEANYELKMRSSSQPTAVGWVQQVLKLQDKADKILAQAVNNDKSFQIAFSEAFETFINENWKSAEFISLFIDEILKKGLKGKLEYEIEDTLDKTIMIFRYLKNKDMFVRFYKQHLGKRLLLNKSVSDDAERGILSKLKRECGCQFTNKLEGMFKDMKLSVDMNSQFKDYLSTTNQKFPFEFYVTTLTSTFWPFPSTPQVCVLPPMLLKARDSFENFYLNRHSGRRLTWQPQMGTADVRGHFSKSSHSLNVSTYAMTVLLLFNQHDTLSFKEIKAMTRIADADLKRVFYSLACAKYKILLKSSTENREVRDSDSFSFNSNFTCHLARIKIQAGVSKVETDKNTRDKVDEERKYQIEAAIVRVMKDRKKVEHNLLIVEVTRQLSFKFIPDPLMIKKRIEALIDREYLKRSTKDRCIYQYLA</sequence>
<dbReference type="Gene3D" id="1.10.10.10">
    <property type="entry name" value="Winged helix-like DNA-binding domain superfamily/Winged helix DNA-binding domain"/>
    <property type="match status" value="1"/>
</dbReference>